<evidence type="ECO:0000256" key="1">
    <source>
        <dbReference type="ARBA" id="ARBA00022801"/>
    </source>
</evidence>
<keyword evidence="7" id="KW-1185">Reference proteome</keyword>
<gene>
    <name evidence="6" type="ORF">NDI37_06380</name>
</gene>
<evidence type="ECO:0000256" key="2">
    <source>
        <dbReference type="ARBA" id="ARBA00039140"/>
    </source>
</evidence>
<reference evidence="6 7" key="1">
    <citation type="submission" date="2022-04" db="EMBL/GenBank/DDBJ databases">
        <title>Positive selection, recombination, and allopatry shape intraspecific diversity of widespread and dominant cyanobacteria.</title>
        <authorList>
            <person name="Wei J."/>
            <person name="Shu W."/>
            <person name="Hu C."/>
        </authorList>
    </citation>
    <scope>NUCLEOTIDE SEQUENCE [LARGE SCALE GENOMIC DNA]</scope>
    <source>
        <strain evidence="6 7">GB2-A5</strain>
    </source>
</reference>
<dbReference type="PANTHER" id="PTHR42872:SF3">
    <property type="entry name" value="PROTEIN-GLUTAMATE METHYLESTERASE_PROTEIN-GLUTAMINE GLUTAMINASE 1"/>
    <property type="match status" value="1"/>
</dbReference>
<evidence type="ECO:0000259" key="5">
    <source>
        <dbReference type="PROSITE" id="PS50122"/>
    </source>
</evidence>
<keyword evidence="1 4" id="KW-0378">Hydrolase</keyword>
<feature type="domain" description="CheB-type methylesterase" evidence="5">
    <location>
        <begin position="1"/>
        <end position="182"/>
    </location>
</feature>
<evidence type="ECO:0000313" key="6">
    <source>
        <dbReference type="EMBL" id="MEP0864090.1"/>
    </source>
</evidence>
<feature type="active site" evidence="4">
    <location>
        <position position="11"/>
    </location>
</feature>
<accession>A0ABV0JKX2</accession>
<dbReference type="PROSITE" id="PS50122">
    <property type="entry name" value="CHEB"/>
    <property type="match status" value="1"/>
</dbReference>
<comment type="caution">
    <text evidence="6">The sequence shown here is derived from an EMBL/GenBank/DDBJ whole genome shotgun (WGS) entry which is preliminary data.</text>
</comment>
<evidence type="ECO:0000256" key="3">
    <source>
        <dbReference type="ARBA" id="ARBA00048267"/>
    </source>
</evidence>
<dbReference type="PANTHER" id="PTHR42872">
    <property type="entry name" value="PROTEIN-GLUTAMATE METHYLESTERASE/PROTEIN-GLUTAMINE GLUTAMINASE"/>
    <property type="match status" value="1"/>
</dbReference>
<dbReference type="Gene3D" id="3.40.50.180">
    <property type="entry name" value="Methylesterase CheB, C-terminal domain"/>
    <property type="match status" value="1"/>
</dbReference>
<keyword evidence="4" id="KW-0145">Chemotaxis</keyword>
<name>A0ABV0JKX2_9CYAN</name>
<protein>
    <recommendedName>
        <fullName evidence="2">protein-glutamate methylesterase</fullName>
        <ecNumber evidence="2">3.1.1.61</ecNumber>
    </recommendedName>
</protein>
<feature type="active site" evidence="4">
    <location>
        <position position="38"/>
    </location>
</feature>
<proteinExistence type="predicted"/>
<dbReference type="InterPro" id="IPR035909">
    <property type="entry name" value="CheB_C"/>
</dbReference>
<dbReference type="EC" id="3.1.1.61" evidence="2"/>
<sequence length="190" mass="20357">MAVEIVVIGTSLGGLDALSCLLAGLPKNFPCAVVVAQHRHKDPNNALCSILQQYSPLPLTEAEDKQEIQPRRVYLAPADYHLLVEAGHFALSTEAPVSHARPSIDVLFESAADAYSDRVIGVILTGASRDGVWGLLKIKAHGGLAIVQDPETAESRIMPEAAIASVEVDWILQIHDIAPCLIKLCQPAVQ</sequence>
<dbReference type="EMBL" id="JAMPKK010000009">
    <property type="protein sequence ID" value="MEP0864090.1"/>
    <property type="molecule type" value="Genomic_DNA"/>
</dbReference>
<dbReference type="Proteomes" id="UP001442494">
    <property type="component" value="Unassembled WGS sequence"/>
</dbReference>
<dbReference type="InterPro" id="IPR000673">
    <property type="entry name" value="Sig_transdc_resp-reg_Me-estase"/>
</dbReference>
<dbReference type="Pfam" id="PF01339">
    <property type="entry name" value="CheB_methylest"/>
    <property type="match status" value="1"/>
</dbReference>
<evidence type="ECO:0000256" key="4">
    <source>
        <dbReference type="PROSITE-ProRule" id="PRU00050"/>
    </source>
</evidence>
<feature type="active site" evidence="4">
    <location>
        <position position="130"/>
    </location>
</feature>
<dbReference type="RefSeq" id="WP_190418444.1">
    <property type="nucleotide sequence ID" value="NZ_JAMPKK010000009.1"/>
</dbReference>
<dbReference type="CDD" id="cd16433">
    <property type="entry name" value="CheB"/>
    <property type="match status" value="1"/>
</dbReference>
<organism evidence="6 7">
    <name type="scientific">Funiculus sociatus GB2-A5</name>
    <dbReference type="NCBI Taxonomy" id="2933946"/>
    <lineage>
        <taxon>Bacteria</taxon>
        <taxon>Bacillati</taxon>
        <taxon>Cyanobacteriota</taxon>
        <taxon>Cyanophyceae</taxon>
        <taxon>Coleofasciculales</taxon>
        <taxon>Coleofasciculaceae</taxon>
        <taxon>Funiculus</taxon>
    </lineage>
</organism>
<comment type="catalytic activity">
    <reaction evidence="3">
        <text>[protein]-L-glutamate 5-O-methyl ester + H2O = L-glutamyl-[protein] + methanol + H(+)</text>
        <dbReference type="Rhea" id="RHEA:23236"/>
        <dbReference type="Rhea" id="RHEA-COMP:10208"/>
        <dbReference type="Rhea" id="RHEA-COMP:10311"/>
        <dbReference type="ChEBI" id="CHEBI:15377"/>
        <dbReference type="ChEBI" id="CHEBI:15378"/>
        <dbReference type="ChEBI" id="CHEBI:17790"/>
        <dbReference type="ChEBI" id="CHEBI:29973"/>
        <dbReference type="ChEBI" id="CHEBI:82795"/>
        <dbReference type="EC" id="3.1.1.61"/>
    </reaction>
</comment>
<dbReference type="SUPFAM" id="SSF52738">
    <property type="entry name" value="Methylesterase CheB, C-terminal domain"/>
    <property type="match status" value="1"/>
</dbReference>
<evidence type="ECO:0000313" key="7">
    <source>
        <dbReference type="Proteomes" id="UP001442494"/>
    </source>
</evidence>